<accession>M7N5X7</accession>
<protein>
    <recommendedName>
        <fullName evidence="3">UvrD-like helicase C-terminal domain-containing protein</fullName>
    </recommendedName>
</protein>
<organism evidence="1 2">
    <name type="scientific">Cesiribacter andamanensis AMV16</name>
    <dbReference type="NCBI Taxonomy" id="1279009"/>
    <lineage>
        <taxon>Bacteria</taxon>
        <taxon>Pseudomonadati</taxon>
        <taxon>Bacteroidota</taxon>
        <taxon>Cytophagia</taxon>
        <taxon>Cytophagales</taxon>
        <taxon>Cesiribacteraceae</taxon>
        <taxon>Cesiribacter</taxon>
    </lineage>
</organism>
<dbReference type="eggNOG" id="COG0507">
    <property type="taxonomic scope" value="Bacteria"/>
</dbReference>
<keyword evidence="2" id="KW-1185">Reference proteome</keyword>
<evidence type="ECO:0000313" key="2">
    <source>
        <dbReference type="Proteomes" id="UP000011910"/>
    </source>
</evidence>
<reference evidence="1 2" key="1">
    <citation type="journal article" date="2013" name="Genome Announc.">
        <title>Draft Genome Sequence of Cesiribacter andamanensis Strain AMV16T, Isolated from a Soil Sample from a Mud Volcano in the Andaman Islands, India.</title>
        <authorList>
            <person name="Shivaji S."/>
            <person name="Ara S."/>
            <person name="Begum Z."/>
            <person name="Srinivas T.N."/>
            <person name="Singh A."/>
            <person name="Kumar Pinnaka A."/>
        </authorList>
    </citation>
    <scope>NUCLEOTIDE SEQUENCE [LARGE SCALE GENOMIC DNA]</scope>
    <source>
        <strain evidence="1 2">AMV16</strain>
    </source>
</reference>
<dbReference type="SUPFAM" id="SSF52540">
    <property type="entry name" value="P-loop containing nucleoside triphosphate hydrolases"/>
    <property type="match status" value="1"/>
</dbReference>
<name>M7N5X7_9BACT</name>
<dbReference type="STRING" id="1279009.ADICEAN_02164"/>
<dbReference type="PATRIC" id="fig|1279009.4.peg.2193"/>
<dbReference type="InterPro" id="IPR027417">
    <property type="entry name" value="P-loop_NTPase"/>
</dbReference>
<dbReference type="EMBL" id="AODQ01000049">
    <property type="protein sequence ID" value="EMR02687.1"/>
    <property type="molecule type" value="Genomic_DNA"/>
</dbReference>
<sequence length="165" mass="18633">MQYNAYIRRAIHFTENELDAGDLIMIAKNNYTWLPDDSPAGFLANGDFAEVTKIITLEEMHGFRFARVMLRLPDYDESASFEAMLVLESLHAPHPALSPEDSKRLYQAVREDYADLQGKELKEAMRQDPYLNALQVKFAYALTCHKAQGGAVGGRICGPGLHDRR</sequence>
<evidence type="ECO:0000313" key="1">
    <source>
        <dbReference type="EMBL" id="EMR02687.1"/>
    </source>
</evidence>
<evidence type="ECO:0008006" key="3">
    <source>
        <dbReference type="Google" id="ProtNLM"/>
    </source>
</evidence>
<dbReference type="Proteomes" id="UP000011910">
    <property type="component" value="Unassembled WGS sequence"/>
</dbReference>
<gene>
    <name evidence="1" type="ORF">ADICEAN_02164</name>
</gene>
<comment type="caution">
    <text evidence="1">The sequence shown here is derived from an EMBL/GenBank/DDBJ whole genome shotgun (WGS) entry which is preliminary data.</text>
</comment>
<proteinExistence type="predicted"/>
<dbReference type="AlphaFoldDB" id="M7N5X7"/>